<dbReference type="Proteomes" id="UP001451303">
    <property type="component" value="Unassembled WGS sequence"/>
</dbReference>
<feature type="non-terminal residue" evidence="1">
    <location>
        <position position="1"/>
    </location>
</feature>
<keyword evidence="2" id="KW-1185">Reference proteome</keyword>
<organism evidence="1 2">
    <name type="scientific">Neurospora intermedia</name>
    <dbReference type="NCBI Taxonomy" id="5142"/>
    <lineage>
        <taxon>Eukaryota</taxon>
        <taxon>Fungi</taxon>
        <taxon>Dikarya</taxon>
        <taxon>Ascomycota</taxon>
        <taxon>Pezizomycotina</taxon>
        <taxon>Sordariomycetes</taxon>
        <taxon>Sordariomycetidae</taxon>
        <taxon>Sordariales</taxon>
        <taxon>Sordariaceae</taxon>
        <taxon>Neurospora</taxon>
    </lineage>
</organism>
<gene>
    <name evidence="1" type="ORF">QR685DRAFT_443408</name>
</gene>
<evidence type="ECO:0000313" key="1">
    <source>
        <dbReference type="EMBL" id="KAL0469377.1"/>
    </source>
</evidence>
<proteinExistence type="predicted"/>
<protein>
    <submittedName>
        <fullName evidence="1">Uncharacterized protein</fullName>
    </submittedName>
</protein>
<evidence type="ECO:0000313" key="2">
    <source>
        <dbReference type="Proteomes" id="UP001451303"/>
    </source>
</evidence>
<comment type="caution">
    <text evidence="1">The sequence shown here is derived from an EMBL/GenBank/DDBJ whole genome shotgun (WGS) entry which is preliminary data.</text>
</comment>
<dbReference type="EMBL" id="JAVLET010000005">
    <property type="protein sequence ID" value="KAL0469377.1"/>
    <property type="molecule type" value="Genomic_DNA"/>
</dbReference>
<name>A0ABR3DAI9_NEUIN</name>
<reference evidence="1 2" key="1">
    <citation type="submission" date="2023-09" db="EMBL/GenBank/DDBJ databases">
        <title>Multi-omics analysis of a traditional fermented food reveals byproduct-associated fungal strains for waste-to-food upcycling.</title>
        <authorList>
            <consortium name="Lawrence Berkeley National Laboratory"/>
            <person name="Rekdal V.M."/>
            <person name="Villalobos-Escobedo J.M."/>
            <person name="Rodriguez-Valeron N."/>
            <person name="Garcia M.O."/>
            <person name="Vasquez D.P."/>
            <person name="Damayanti I."/>
            <person name="Sorensen P.M."/>
            <person name="Baidoo E.E."/>
            <person name="De Carvalho A.C."/>
            <person name="Riley R."/>
            <person name="Lipzen A."/>
            <person name="He G."/>
            <person name="Yan M."/>
            <person name="Haridas S."/>
            <person name="Daum C."/>
            <person name="Yoshinaga Y."/>
            <person name="Ng V."/>
            <person name="Grigoriev I.V."/>
            <person name="Munk R."/>
            <person name="Nuraida L."/>
            <person name="Wijaya C.H."/>
            <person name="Morales P.-C."/>
            <person name="Keasling J.D."/>
        </authorList>
    </citation>
    <scope>NUCLEOTIDE SEQUENCE [LARGE SCALE GENOMIC DNA]</scope>
    <source>
        <strain evidence="1 2">FGSC 2613</strain>
    </source>
</reference>
<accession>A0ABR3DAI9</accession>
<sequence length="58" mass="6779">NRLSIITYKVLIDIGVDIYFIVSNIFAEKLNCLYFESCNDFELGYVIPYRKAKPDIIN</sequence>